<dbReference type="PROSITE" id="PS50106">
    <property type="entry name" value="PDZ"/>
    <property type="match status" value="1"/>
</dbReference>
<dbReference type="AlphaFoldDB" id="A0A238BR29"/>
<evidence type="ECO:0000313" key="4">
    <source>
        <dbReference type="Proteomes" id="UP000242913"/>
    </source>
</evidence>
<feature type="non-terminal residue" evidence="3">
    <location>
        <position position="444"/>
    </location>
</feature>
<dbReference type="InterPro" id="IPR036034">
    <property type="entry name" value="PDZ_sf"/>
</dbReference>
<dbReference type="InterPro" id="IPR001478">
    <property type="entry name" value="PDZ"/>
</dbReference>
<dbReference type="Proteomes" id="UP000242913">
    <property type="component" value="Unassembled WGS sequence"/>
</dbReference>
<feature type="region of interest" description="Disordered" evidence="1">
    <location>
        <begin position="228"/>
        <end position="247"/>
    </location>
</feature>
<dbReference type="PANTHER" id="PTHR19964">
    <property type="entry name" value="MULTIPLE PDZ DOMAIN PROTEIN"/>
    <property type="match status" value="1"/>
</dbReference>
<organism evidence="3 4">
    <name type="scientific">Onchocerca flexuosa</name>
    <dbReference type="NCBI Taxonomy" id="387005"/>
    <lineage>
        <taxon>Eukaryota</taxon>
        <taxon>Metazoa</taxon>
        <taxon>Ecdysozoa</taxon>
        <taxon>Nematoda</taxon>
        <taxon>Chromadorea</taxon>
        <taxon>Rhabditida</taxon>
        <taxon>Spirurina</taxon>
        <taxon>Spiruromorpha</taxon>
        <taxon>Filarioidea</taxon>
        <taxon>Onchocercidae</taxon>
        <taxon>Onchocerca</taxon>
    </lineage>
</organism>
<evidence type="ECO:0000256" key="1">
    <source>
        <dbReference type="SAM" id="MobiDB-lite"/>
    </source>
</evidence>
<sequence>MNDQQLFNDDIELFRSIRNGTFRDRISMTPSYHTHQKNLINRRISGVNQKRVWQLLQELRRRENNESVREDIRILKRVLHNLIFEQPNCKNLSNSLPGQSNRTSPTCQTASQSLKSHKVKISVDNALKSNPKFQNLLKYLETTFLPHVKSTEKLVFVGQQTQEIRGLVVKPNETGKRLIIVGPEDIKKKSAGRIRIGDQILAINQHLLHSLSSTEKSYTQSNLSNALTRNDNETVGNRRLKQRKRERRSTTALDLALAKRDDDIRKVSNQVTVWKSDIENVAAVSWPSLPSSSSSSLPSSAFLTLVDRYENLIESIGDEEVCEELENYALIIVTLLRQSPHMVLRSDWTQVEIIHLPNIPGVGLGFSIVGSTSSGVVIKTILPGSVADKDKRLCPGDHILRIRGINVHGMNPHQIATLLRRQDVMVELVVGRPALYSDRSKDTE</sequence>
<evidence type="ECO:0000313" key="3">
    <source>
        <dbReference type="EMBL" id="OZC07831.1"/>
    </source>
</evidence>
<dbReference type="OrthoDB" id="6022242at2759"/>
<dbReference type="SUPFAM" id="SSF50156">
    <property type="entry name" value="PDZ domain-like"/>
    <property type="match status" value="1"/>
</dbReference>
<reference evidence="3 4" key="1">
    <citation type="submission" date="2015-12" db="EMBL/GenBank/DDBJ databases">
        <title>Draft genome of the nematode, Onchocerca flexuosa.</title>
        <authorList>
            <person name="Mitreva M."/>
        </authorList>
    </citation>
    <scope>NUCLEOTIDE SEQUENCE [LARGE SCALE GENOMIC DNA]</scope>
    <source>
        <strain evidence="3">Red Deer</strain>
    </source>
</reference>
<name>A0A238BR29_9BILA</name>
<accession>A0A238BR29</accession>
<dbReference type="EMBL" id="KZ270020">
    <property type="protein sequence ID" value="OZC07831.1"/>
    <property type="molecule type" value="Genomic_DNA"/>
</dbReference>
<keyword evidence="4" id="KW-1185">Reference proteome</keyword>
<dbReference type="Pfam" id="PF00595">
    <property type="entry name" value="PDZ"/>
    <property type="match status" value="1"/>
</dbReference>
<dbReference type="Gene3D" id="2.30.42.10">
    <property type="match status" value="1"/>
</dbReference>
<gene>
    <name evidence="3" type="ORF">X798_05141</name>
</gene>
<dbReference type="PANTHER" id="PTHR19964:SF92">
    <property type="entry name" value="PATJ HOMOLOG"/>
    <property type="match status" value="1"/>
</dbReference>
<evidence type="ECO:0000259" key="2">
    <source>
        <dbReference type="PROSITE" id="PS50106"/>
    </source>
</evidence>
<proteinExistence type="predicted"/>
<feature type="domain" description="PDZ" evidence="2">
    <location>
        <begin position="353"/>
        <end position="434"/>
    </location>
</feature>
<dbReference type="InterPro" id="IPR051342">
    <property type="entry name" value="PDZ_scaffold"/>
</dbReference>
<feature type="compositionally biased region" description="Basic residues" evidence="1">
    <location>
        <begin position="238"/>
        <end position="247"/>
    </location>
</feature>
<dbReference type="SMART" id="SM00228">
    <property type="entry name" value="PDZ"/>
    <property type="match status" value="1"/>
</dbReference>
<protein>
    <recommendedName>
        <fullName evidence="2">PDZ domain-containing protein</fullName>
    </recommendedName>
</protein>